<sequence length="1040" mass="116519">MVSKQSEPIAPIHTETHSAETPPLSSNETPVPPTAPAARFMDDSNPFLLSNGDNPGLSLVTQVLTGENFQTWSKVYDHGLDCQEQGWLCEWHYPTYGAKFTSDLKERFTQSNGPRVYQLQKAIASLSQDQCSVSTFYTKLKALWDELINFRPIPACNCGALKILLDYQHYEYVMKFLVGLNDSYASIRGQILLMEPLPSINKVFALVSQEERQRELNSRPILHAVESGSTAFAVTNYKPYGGNKNFGKKERPVCSHCGITGHTVEKCYKIHGYPPGYKPKGRAAANQVTAPTWGIKNAYSNGTWVIDTGATDHMVYSTKLFTKITSTIHTTVELPNGESALDLVKWKLIGRGKEKEGLYLLEDQDSVCTWVFLMRSKDETRNLVQSFFALVETQFNTKIKAIRTDNAREFSMPTFYGPRGVMHYTSCVATPQQNSVVERKHQHILNVARALKFQSHIPLEYWSDCILIATYLINRTPSSVLKHKTPFEMLFNTKPTYSHLRVFGCLCYASTLAQNMSKFDPRASKCIFLGYPYGVKGYKVMDLMTYRVFISRDVVFHENIFPFQNLSSKTSQIDPFATLVLPSSIHEPDIHQTPTSTVIVSGFDASSTSDIASDISAPDTASPALPISNNLTFPSPALPISDLPTAPISDSVQKSTRSSHPPKYLHDYHCNLAASPSPAFSTSKDKVAALSSPVKSPKWRDAMQAELAALEANHTWSLTPLPFHKTSIRLQEGFDYYDTFSPVAKFGTIRMLLAVAAVKNWHIAQLDVNNAFLHGELHEAVYMDLPPGFHSKGVQGRLLHVHIAKWIIFYCVIGGCWVVSHPNSLWSNIVSCPEQKVESVYRPAQTQSLTHLQAAYRVLQYVKATHGKGLFFSSKSELHLKGFTDSDWASCPDTRKSVTGYCIFLGDSLISWKSKKQTTISRSSAEAEYRAMAVAVCEIVWLLSIFKDLRIPHPQAASLFCDSQAALHIASNLVFHERTKHIEIDCHLVRDKIQEGCIKTFYVSTHHQLADVFTKPLGFLQFSKLINKMNLLDLYQPVPS</sequence>
<organism evidence="3">
    <name type="scientific">Fagus sylvatica</name>
    <name type="common">Beechnut</name>
    <dbReference type="NCBI Taxonomy" id="28930"/>
    <lineage>
        <taxon>Eukaryota</taxon>
        <taxon>Viridiplantae</taxon>
        <taxon>Streptophyta</taxon>
        <taxon>Embryophyta</taxon>
        <taxon>Tracheophyta</taxon>
        <taxon>Spermatophyta</taxon>
        <taxon>Magnoliopsida</taxon>
        <taxon>eudicotyledons</taxon>
        <taxon>Gunneridae</taxon>
        <taxon>Pentapetalae</taxon>
        <taxon>rosids</taxon>
        <taxon>fabids</taxon>
        <taxon>Fagales</taxon>
        <taxon>Fagaceae</taxon>
        <taxon>Fagus</taxon>
    </lineage>
</organism>
<accession>A0A2N9HL88</accession>
<dbReference type="PANTHER" id="PTHR11439">
    <property type="entry name" value="GAG-POL-RELATED RETROTRANSPOSON"/>
    <property type="match status" value="1"/>
</dbReference>
<evidence type="ECO:0000259" key="2">
    <source>
        <dbReference type="PROSITE" id="PS50994"/>
    </source>
</evidence>
<dbReference type="InterPro" id="IPR036397">
    <property type="entry name" value="RNaseH_sf"/>
</dbReference>
<name>A0A2N9HL88_FAGSY</name>
<dbReference type="GO" id="GO:0003676">
    <property type="term" value="F:nucleic acid binding"/>
    <property type="evidence" value="ECO:0007669"/>
    <property type="project" value="InterPro"/>
</dbReference>
<dbReference type="Pfam" id="PF07727">
    <property type="entry name" value="RVT_2"/>
    <property type="match status" value="1"/>
</dbReference>
<dbReference type="EMBL" id="OIVN01004004">
    <property type="protein sequence ID" value="SPD14936.1"/>
    <property type="molecule type" value="Genomic_DNA"/>
</dbReference>
<protein>
    <recommendedName>
        <fullName evidence="2">Integrase catalytic domain-containing protein</fullName>
    </recommendedName>
</protein>
<gene>
    <name evidence="3" type="ORF">FSB_LOCUS42818</name>
</gene>
<dbReference type="PROSITE" id="PS50994">
    <property type="entry name" value="INTEGRASE"/>
    <property type="match status" value="1"/>
</dbReference>
<dbReference type="CDD" id="cd09272">
    <property type="entry name" value="RNase_HI_RT_Ty1"/>
    <property type="match status" value="1"/>
</dbReference>
<dbReference type="GO" id="GO:0015074">
    <property type="term" value="P:DNA integration"/>
    <property type="evidence" value="ECO:0007669"/>
    <property type="project" value="InterPro"/>
</dbReference>
<dbReference type="InterPro" id="IPR043502">
    <property type="entry name" value="DNA/RNA_pol_sf"/>
</dbReference>
<feature type="domain" description="Integrase catalytic" evidence="2">
    <location>
        <begin position="331"/>
        <end position="494"/>
    </location>
</feature>
<reference evidence="3" key="1">
    <citation type="submission" date="2018-02" db="EMBL/GenBank/DDBJ databases">
        <authorList>
            <person name="Cohen D.B."/>
            <person name="Kent A.D."/>
        </authorList>
    </citation>
    <scope>NUCLEOTIDE SEQUENCE</scope>
</reference>
<dbReference type="SUPFAM" id="SSF56672">
    <property type="entry name" value="DNA/RNA polymerases"/>
    <property type="match status" value="1"/>
</dbReference>
<dbReference type="SUPFAM" id="SSF53098">
    <property type="entry name" value="Ribonuclease H-like"/>
    <property type="match status" value="1"/>
</dbReference>
<dbReference type="InterPro" id="IPR012337">
    <property type="entry name" value="RNaseH-like_sf"/>
</dbReference>
<proteinExistence type="predicted"/>
<dbReference type="Gene3D" id="3.30.420.10">
    <property type="entry name" value="Ribonuclease H-like superfamily/Ribonuclease H"/>
    <property type="match status" value="1"/>
</dbReference>
<feature type="region of interest" description="Disordered" evidence="1">
    <location>
        <begin position="1"/>
        <end position="34"/>
    </location>
</feature>
<evidence type="ECO:0000256" key="1">
    <source>
        <dbReference type="SAM" id="MobiDB-lite"/>
    </source>
</evidence>
<dbReference type="InterPro" id="IPR057670">
    <property type="entry name" value="SH3_retrovirus"/>
</dbReference>
<evidence type="ECO:0000313" key="3">
    <source>
        <dbReference type="EMBL" id="SPD14936.1"/>
    </source>
</evidence>
<dbReference type="InterPro" id="IPR001584">
    <property type="entry name" value="Integrase_cat-core"/>
</dbReference>
<dbReference type="Pfam" id="PF25597">
    <property type="entry name" value="SH3_retrovirus"/>
    <property type="match status" value="1"/>
</dbReference>
<dbReference type="InterPro" id="IPR013103">
    <property type="entry name" value="RVT_2"/>
</dbReference>
<dbReference type="AlphaFoldDB" id="A0A2N9HL88"/>
<dbReference type="PANTHER" id="PTHR11439:SF498">
    <property type="entry name" value="DNAK FAMILY PROTEIN"/>
    <property type="match status" value="1"/>
</dbReference>